<dbReference type="PANTHER" id="PTHR33155:SF3">
    <property type="entry name" value="PROTEIN FAF-LIKE, CHLOROPLASTIC"/>
    <property type="match status" value="1"/>
</dbReference>
<name>A0A7J7DZF3_TRIWF</name>
<sequence>MQSLSKSLRSSFSLNPEAMATKKQGIVSILGSDCENTKPGSIRRTLSADMSSKKSLIHLGFSPIKKIASSEELPKLSIQDSEEENSKENETPDQFDVWTSIQEENKKIKKEGMEKPDQLDIWSSIISQKVLEDAKSLPPPYVHPLVKRSSSSLSEKSLEICTESLGSETGSEGFSSYPPSETSDVEDKEQEVVPQQTERRRCFDEEEYSPVVKYKKSPPRSFPPPIPSLSNRDCSSLHMRSRRDNGRLLLEAVSVQSQNNFHAQREDGRLVLTFVNQDEPNYEEEKENDMEDLAEEFEGIEEQDKEIEEETEKDAEETEEDVVMDQVPNLSSGVINFHKLITMSKPMGLAVNSPTWPNRFHEMVKFEEVVEVEEPTPLAQSLPPRPQAAAAAARMISPPSAAVTAKSTTAAASLNAYEYYWTMASSAVDKKLIFSTTPMEIGQEKLLVLRSKKGEYLVPLLKGCKEPRSFLFWGPHCIATS</sequence>
<comment type="caution">
    <text evidence="4">The sequence shown here is derived from an EMBL/GenBank/DDBJ whole genome shotgun (WGS) entry which is preliminary data.</text>
</comment>
<dbReference type="OrthoDB" id="1303570at2759"/>
<reference evidence="4 5" key="1">
    <citation type="journal article" date="2020" name="Nat. Commun.">
        <title>Genome of Tripterygium wilfordii and identification of cytochrome P450 involved in triptolide biosynthesis.</title>
        <authorList>
            <person name="Tu L."/>
            <person name="Su P."/>
            <person name="Zhang Z."/>
            <person name="Gao L."/>
            <person name="Wang J."/>
            <person name="Hu T."/>
            <person name="Zhou J."/>
            <person name="Zhang Y."/>
            <person name="Zhao Y."/>
            <person name="Liu Y."/>
            <person name="Song Y."/>
            <person name="Tong Y."/>
            <person name="Lu Y."/>
            <person name="Yang J."/>
            <person name="Xu C."/>
            <person name="Jia M."/>
            <person name="Peters R.J."/>
            <person name="Huang L."/>
            <person name="Gao W."/>
        </authorList>
    </citation>
    <scope>NUCLEOTIDE SEQUENCE [LARGE SCALE GENOMIC DNA]</scope>
    <source>
        <strain evidence="5">cv. XIE 37</strain>
        <tissue evidence="4">Leaf</tissue>
    </source>
</reference>
<dbReference type="InParanoid" id="A0A7J7DZF3"/>
<feature type="compositionally biased region" description="Polar residues" evidence="2">
    <location>
        <begin position="164"/>
        <end position="182"/>
    </location>
</feature>
<comment type="similarity">
    <text evidence="1">Belongs to the fantastic four family.</text>
</comment>
<evidence type="ECO:0000259" key="3">
    <source>
        <dbReference type="Pfam" id="PF11250"/>
    </source>
</evidence>
<evidence type="ECO:0000256" key="1">
    <source>
        <dbReference type="ARBA" id="ARBA00008690"/>
    </source>
</evidence>
<feature type="region of interest" description="Disordered" evidence="2">
    <location>
        <begin position="299"/>
        <end position="319"/>
    </location>
</feature>
<protein>
    <submittedName>
        <fullName evidence="4">Protein FAF-like chloroplastic</fullName>
    </submittedName>
</protein>
<evidence type="ECO:0000313" key="5">
    <source>
        <dbReference type="Proteomes" id="UP000593562"/>
    </source>
</evidence>
<dbReference type="InterPro" id="IPR046431">
    <property type="entry name" value="FAF_dom"/>
</dbReference>
<dbReference type="FunCoup" id="A0A7J7DZF3">
    <property type="interactions" value="131"/>
</dbReference>
<dbReference type="Proteomes" id="UP000593562">
    <property type="component" value="Unassembled WGS sequence"/>
</dbReference>
<evidence type="ECO:0000256" key="2">
    <source>
        <dbReference type="SAM" id="MobiDB-lite"/>
    </source>
</evidence>
<evidence type="ECO:0000313" key="4">
    <source>
        <dbReference type="EMBL" id="KAF5751683.1"/>
    </source>
</evidence>
<feature type="domain" description="FAF" evidence="3">
    <location>
        <begin position="221"/>
        <end position="274"/>
    </location>
</feature>
<dbReference type="AlphaFoldDB" id="A0A7J7DZF3"/>
<dbReference type="PANTHER" id="PTHR33155">
    <property type="entry name" value="FANTASTIC FOUR-LIKE PROTEIN (DUF3049)"/>
    <property type="match status" value="1"/>
</dbReference>
<dbReference type="InterPro" id="IPR021410">
    <property type="entry name" value="FAF"/>
</dbReference>
<dbReference type="EMBL" id="JAAARO010000002">
    <property type="protein sequence ID" value="KAF5751683.1"/>
    <property type="molecule type" value="Genomic_DNA"/>
</dbReference>
<feature type="region of interest" description="Disordered" evidence="2">
    <location>
        <begin position="72"/>
        <end position="96"/>
    </location>
</feature>
<feature type="region of interest" description="Disordered" evidence="2">
    <location>
        <begin position="164"/>
        <end position="236"/>
    </location>
</feature>
<organism evidence="4 5">
    <name type="scientific">Tripterygium wilfordii</name>
    <name type="common">Thunder God vine</name>
    <dbReference type="NCBI Taxonomy" id="458696"/>
    <lineage>
        <taxon>Eukaryota</taxon>
        <taxon>Viridiplantae</taxon>
        <taxon>Streptophyta</taxon>
        <taxon>Embryophyta</taxon>
        <taxon>Tracheophyta</taxon>
        <taxon>Spermatophyta</taxon>
        <taxon>Magnoliopsida</taxon>
        <taxon>eudicotyledons</taxon>
        <taxon>Gunneridae</taxon>
        <taxon>Pentapetalae</taxon>
        <taxon>rosids</taxon>
        <taxon>fabids</taxon>
        <taxon>Celastrales</taxon>
        <taxon>Celastraceae</taxon>
        <taxon>Tripterygium</taxon>
    </lineage>
</organism>
<dbReference type="Pfam" id="PF11250">
    <property type="entry name" value="FAF"/>
    <property type="match status" value="1"/>
</dbReference>
<proteinExistence type="inferred from homology"/>
<keyword evidence="5" id="KW-1185">Reference proteome</keyword>
<accession>A0A7J7DZF3</accession>
<gene>
    <name evidence="4" type="ORF">HS088_TW02G00700</name>
</gene>